<feature type="transmembrane region" description="Helical" evidence="1">
    <location>
        <begin position="25"/>
        <end position="50"/>
    </location>
</feature>
<keyword evidence="3" id="KW-1185">Reference proteome</keyword>
<feature type="transmembrane region" description="Helical" evidence="1">
    <location>
        <begin position="144"/>
        <end position="165"/>
    </location>
</feature>
<reference evidence="2 3" key="1">
    <citation type="submission" date="2017-11" db="EMBL/GenBank/DDBJ databases">
        <title>Draft genome of actinobacteria isolated from guarana (Paullinia cupana (Mart.) Ducke.</title>
        <authorList>
            <person name="Siqueira K.A."/>
            <person name="Liotti R.G."/>
            <person name="Mendes T.A.O."/>
            <person name="Soares M.A."/>
        </authorList>
    </citation>
    <scope>NUCLEOTIDE SEQUENCE [LARGE SCALE GENOMIC DNA]</scope>
    <source>
        <strain evidence="2 3">193</strain>
    </source>
</reference>
<keyword evidence="1" id="KW-0812">Transmembrane</keyword>
<evidence type="ECO:0000313" key="2">
    <source>
        <dbReference type="EMBL" id="RMB85464.1"/>
    </source>
</evidence>
<name>A0A3M0I9J0_9ACTN</name>
<dbReference type="RefSeq" id="WP_121889580.1">
    <property type="nucleotide sequence ID" value="NZ_JBNJMA010000001.1"/>
</dbReference>
<evidence type="ECO:0000256" key="1">
    <source>
        <dbReference type="SAM" id="Phobius"/>
    </source>
</evidence>
<dbReference type="OrthoDB" id="4213157at2"/>
<dbReference type="EMBL" id="PENI01000006">
    <property type="protein sequence ID" value="RMB85464.1"/>
    <property type="molecule type" value="Genomic_DNA"/>
</dbReference>
<accession>A0A3M0I9J0</accession>
<sequence>MARTQLRRVRTWRWRRNPLRRRSDVVEAWIVLAAWVIALVGSAFAGLLAASTVGRDLAQQRAERHTVSAVVTEKAPVGPSAQTLDGGHVWATVRYASPDGSTHLARTEVPPGAPQGTRVTVWTDAHGKVTSKPLAGGDATFQSVWTGVLVAVATAGGVAGCAQFARSRLEQRRMDQWAEEWERVDTRWGGKTG</sequence>
<evidence type="ECO:0000313" key="3">
    <source>
        <dbReference type="Proteomes" id="UP000270471"/>
    </source>
</evidence>
<protein>
    <submittedName>
        <fullName evidence="2">Uncharacterized protein</fullName>
    </submittedName>
</protein>
<dbReference type="PANTHER" id="PTHR42305">
    <property type="entry name" value="MEMBRANE PROTEIN RV1733C-RELATED"/>
    <property type="match status" value="1"/>
</dbReference>
<proteinExistence type="predicted"/>
<dbReference type="AlphaFoldDB" id="A0A3M0I9J0"/>
<gene>
    <name evidence="2" type="ORF">CTZ28_11680</name>
</gene>
<comment type="caution">
    <text evidence="2">The sequence shown here is derived from an EMBL/GenBank/DDBJ whole genome shotgun (WGS) entry which is preliminary data.</text>
</comment>
<keyword evidence="1" id="KW-1133">Transmembrane helix</keyword>
<dbReference type="Proteomes" id="UP000270471">
    <property type="component" value="Unassembled WGS sequence"/>
</dbReference>
<dbReference type="InterPro" id="IPR039708">
    <property type="entry name" value="MT1774/Rv1733c-like"/>
</dbReference>
<organism evidence="2 3">
    <name type="scientific">Streptomyces shenzhenensis</name>
    <dbReference type="NCBI Taxonomy" id="943815"/>
    <lineage>
        <taxon>Bacteria</taxon>
        <taxon>Bacillati</taxon>
        <taxon>Actinomycetota</taxon>
        <taxon>Actinomycetes</taxon>
        <taxon>Kitasatosporales</taxon>
        <taxon>Streptomycetaceae</taxon>
        <taxon>Streptomyces</taxon>
    </lineage>
</organism>
<dbReference type="PANTHER" id="PTHR42305:SF1">
    <property type="entry name" value="MEMBRANE PROTEIN RV1733C-RELATED"/>
    <property type="match status" value="1"/>
</dbReference>
<keyword evidence="1" id="KW-0472">Membrane</keyword>